<feature type="transmembrane region" description="Helical" evidence="1">
    <location>
        <begin position="40"/>
        <end position="63"/>
    </location>
</feature>
<name>A0A241RL24_LACPE</name>
<accession>A0A241RL24</accession>
<dbReference type="Proteomes" id="UP000281061">
    <property type="component" value="Unassembled WGS sequence"/>
</dbReference>
<evidence type="ECO:0000259" key="2">
    <source>
        <dbReference type="Pfam" id="PF03703"/>
    </source>
</evidence>
<dbReference type="PANTHER" id="PTHR34473:SF2">
    <property type="entry name" value="UPF0699 TRANSMEMBRANE PROTEIN YDBT"/>
    <property type="match status" value="1"/>
</dbReference>
<evidence type="ECO:0000313" key="6">
    <source>
        <dbReference type="EMBL" id="RMW57463.1"/>
    </source>
</evidence>
<dbReference type="InterPro" id="IPR005182">
    <property type="entry name" value="YdbS-like_PH"/>
</dbReference>
<evidence type="ECO:0000313" key="8">
    <source>
        <dbReference type="Proteomes" id="UP000276249"/>
    </source>
</evidence>
<evidence type="ECO:0000313" key="5">
    <source>
        <dbReference type="EMBL" id="RMW48855.1"/>
    </source>
</evidence>
<reference evidence="3" key="3">
    <citation type="submission" date="2022-11" db="EMBL/GenBank/DDBJ databases">
        <authorList>
            <person name="Wang Z."/>
        </authorList>
    </citation>
    <scope>NUCLEOTIDE SEQUENCE</scope>
    <source>
        <strain evidence="3">P2000</strain>
    </source>
</reference>
<dbReference type="AlphaFoldDB" id="A0A241RL24"/>
<evidence type="ECO:0000313" key="10">
    <source>
        <dbReference type="Proteomes" id="UP001151834"/>
    </source>
</evidence>
<evidence type="ECO:0000313" key="4">
    <source>
        <dbReference type="EMBL" id="PRO91544.1"/>
    </source>
</evidence>
<evidence type="ECO:0000313" key="9">
    <source>
        <dbReference type="Proteomes" id="UP000281061"/>
    </source>
</evidence>
<feature type="domain" description="YdbS-like PH" evidence="2">
    <location>
        <begin position="67"/>
        <end position="143"/>
    </location>
</feature>
<feature type="transmembrane region" description="Helical" evidence="1">
    <location>
        <begin position="12"/>
        <end position="34"/>
    </location>
</feature>
<organism evidence="3 10">
    <name type="scientific">Lactiplantibacillus pentosus</name>
    <name type="common">Lactobacillus pentosus</name>
    <dbReference type="NCBI Taxonomy" id="1589"/>
    <lineage>
        <taxon>Bacteria</taxon>
        <taxon>Bacillati</taxon>
        <taxon>Bacillota</taxon>
        <taxon>Bacilli</taxon>
        <taxon>Lactobacillales</taxon>
        <taxon>Lactobacillaceae</taxon>
        <taxon>Lactiplantibacillus</taxon>
    </lineage>
</organism>
<dbReference type="EMBL" id="PVOB01000278">
    <property type="protein sequence ID" value="PRO91544.1"/>
    <property type="molecule type" value="Genomic_DNA"/>
</dbReference>
<sequence>MTEQLPKEIKHVWVASIVLSGGIGLLLAIGVWFGHLWWHWWWWLAVVVGGLTILDIMVELAMVPYRYAFWRYQITTDAVYLHHGVIMKRVIAIPIRRIQNVTLEAGPLLQWQHLQKVVVATSADSYEIDGVVPEVANRLRDRIMQLAREARDEA</sequence>
<gene>
    <name evidence="4" type="ORF">C6Y08_15685</name>
    <name evidence="6" type="ORF">D6U17_00700</name>
    <name evidence="5" type="ORF">D6U18_07240</name>
    <name evidence="3" type="ORF">OOJ94_05235</name>
</gene>
<reference evidence="4 7" key="1">
    <citation type="submission" date="2018-03" db="EMBL/GenBank/DDBJ databases">
        <title>Draft Genome Sequences of six Lactobacillus pentosus Strains Isolated from Brines of Traditionally Fermented Spanish-Style Green Table Olives.</title>
        <authorList>
            <person name="Calero-Delgado B."/>
            <person name="Martin-Platero A.M."/>
            <person name="Perez-Pulido A.J."/>
            <person name="Benitez-Cabello A."/>
            <person name="Casimiro-Soriguer C.S."/>
            <person name="Martinez-Bueno M."/>
            <person name="Arroyo-Lopez F.N."/>
            <person name="Rodriguez-Gomez F."/>
            <person name="Bautista-Gallego J."/>
            <person name="Garrido-Fernandez A."/>
            <person name="Jimenez-Diaz R."/>
        </authorList>
    </citation>
    <scope>NUCLEOTIDE SEQUENCE [LARGE SCALE GENOMIC DNA]</scope>
    <source>
        <strain evidence="4 7">IG2</strain>
    </source>
</reference>
<dbReference type="Pfam" id="PF03703">
    <property type="entry name" value="bPH_2"/>
    <property type="match status" value="1"/>
</dbReference>
<comment type="caution">
    <text evidence="3">The sequence shown here is derived from an EMBL/GenBank/DDBJ whole genome shotgun (WGS) entry which is preliminary data.</text>
</comment>
<reference evidence="8 9" key="2">
    <citation type="submission" date="2018-10" db="EMBL/GenBank/DDBJ databases">
        <title>Genome sequences of five Lactobacillus pentosus strains isolated from brines of traditionally fermented spanish-style green table olives and differences between them.</title>
        <authorList>
            <person name="Jimenez Diaz R."/>
        </authorList>
    </citation>
    <scope>NUCLEOTIDE SEQUENCE [LARGE SCALE GENOMIC DNA]</scope>
    <source>
        <strain evidence="5 8">IG10</strain>
        <strain evidence="6 9">IG8</strain>
    </source>
</reference>
<keyword evidence="1" id="KW-0812">Transmembrane</keyword>
<dbReference type="OrthoDB" id="1750577at2"/>
<dbReference type="Proteomes" id="UP000238378">
    <property type="component" value="Unassembled WGS sequence"/>
</dbReference>
<dbReference type="GeneID" id="49393736"/>
<dbReference type="Proteomes" id="UP001151834">
    <property type="component" value="Unassembled WGS sequence"/>
</dbReference>
<protein>
    <submittedName>
        <fullName evidence="3">PH domain-containing protein</fullName>
    </submittedName>
</protein>
<evidence type="ECO:0000313" key="3">
    <source>
        <dbReference type="EMBL" id="MDF2312214.1"/>
    </source>
</evidence>
<keyword evidence="1" id="KW-1133">Transmembrane helix</keyword>
<dbReference type="RefSeq" id="WP_050340044.1">
    <property type="nucleotide sequence ID" value="NZ_BJZC01000033.1"/>
</dbReference>
<dbReference type="EMBL" id="JAPEQV010000004">
    <property type="protein sequence ID" value="MDF2312214.1"/>
    <property type="molecule type" value="Genomic_DNA"/>
</dbReference>
<dbReference type="Proteomes" id="UP000276249">
    <property type="component" value="Unassembled WGS sequence"/>
</dbReference>
<proteinExistence type="predicted"/>
<evidence type="ECO:0000313" key="7">
    <source>
        <dbReference type="Proteomes" id="UP000238378"/>
    </source>
</evidence>
<dbReference type="EMBL" id="RDCJ01000071">
    <property type="protein sequence ID" value="RMW48855.1"/>
    <property type="molecule type" value="Genomic_DNA"/>
</dbReference>
<evidence type="ECO:0000256" key="1">
    <source>
        <dbReference type="SAM" id="Phobius"/>
    </source>
</evidence>
<keyword evidence="1" id="KW-0472">Membrane</keyword>
<reference evidence="3" key="4">
    <citation type="journal article" date="2023" name="Front Nutr">
        <title>Lactiplantibacillus pentosus P2020 protects the hyperuricemia and renal inflammation in mice.</title>
        <authorList>
            <person name="Wang Z."/>
            <person name="Song L."/>
            <person name="Li X."/>
            <person name="Xiao Y."/>
            <person name="Huang Y."/>
            <person name="Zhang Y."/>
            <person name="Li J."/>
            <person name="Li M."/>
            <person name="Ren Z."/>
        </authorList>
    </citation>
    <scope>NUCLEOTIDE SEQUENCE</scope>
    <source>
        <strain evidence="3">P2000</strain>
    </source>
</reference>
<dbReference type="EMBL" id="RDCL01000009">
    <property type="protein sequence ID" value="RMW57463.1"/>
    <property type="molecule type" value="Genomic_DNA"/>
</dbReference>
<dbReference type="PANTHER" id="PTHR34473">
    <property type="entry name" value="UPF0699 TRANSMEMBRANE PROTEIN YDBS"/>
    <property type="match status" value="1"/>
</dbReference>
<keyword evidence="7" id="KW-1185">Reference proteome</keyword>